<accession>L1NDR9</accession>
<comment type="caution">
    <text evidence="1">The sequence shown here is derived from an EMBL/GenBank/DDBJ whole genome shotgun (WGS) entry which is preliminary data.</text>
</comment>
<dbReference type="PATRIC" id="fig|1127699.3.peg.978"/>
<keyword evidence="2" id="KW-1185">Reference proteome</keyword>
<dbReference type="EMBL" id="AMEP01000071">
    <property type="protein sequence ID" value="EKY01322.1"/>
    <property type="molecule type" value="Genomic_DNA"/>
</dbReference>
<reference evidence="1 2" key="1">
    <citation type="submission" date="2012-05" db="EMBL/GenBank/DDBJ databases">
        <authorList>
            <person name="Weinstock G."/>
            <person name="Sodergren E."/>
            <person name="Lobos E.A."/>
            <person name="Fulton L."/>
            <person name="Fulton R."/>
            <person name="Courtney L."/>
            <person name="Fronick C."/>
            <person name="O'Laughlin M."/>
            <person name="Godfrey J."/>
            <person name="Wilson R.M."/>
            <person name="Miner T."/>
            <person name="Farmer C."/>
            <person name="Delehaunty K."/>
            <person name="Cordes M."/>
            <person name="Minx P."/>
            <person name="Tomlinson C."/>
            <person name="Chen J."/>
            <person name="Wollam A."/>
            <person name="Pepin K.H."/>
            <person name="Bhonagiri V."/>
            <person name="Zhang X."/>
            <person name="Suruliraj S."/>
            <person name="Warren W."/>
            <person name="Mitreva M."/>
            <person name="Mardis E.R."/>
            <person name="Wilson R.K."/>
        </authorList>
    </citation>
    <scope>NUCLEOTIDE SEQUENCE [LARGE SCALE GENOMIC DNA]</scope>
    <source>
        <strain evidence="1 2">F0055</strain>
    </source>
</reference>
<organism evidence="1 2">
    <name type="scientific">Hoylesella saccharolytica F0055</name>
    <dbReference type="NCBI Taxonomy" id="1127699"/>
    <lineage>
        <taxon>Bacteria</taxon>
        <taxon>Pseudomonadati</taxon>
        <taxon>Bacteroidota</taxon>
        <taxon>Bacteroidia</taxon>
        <taxon>Bacteroidales</taxon>
        <taxon>Prevotellaceae</taxon>
        <taxon>Hoylesella</taxon>
    </lineage>
</organism>
<dbReference type="Proteomes" id="UP000010433">
    <property type="component" value="Unassembled WGS sequence"/>
</dbReference>
<sequence>MQSEASDGGKIKIELLSEGSDGGKIKIELLSEGSDNLSLKSKQQKIPIY</sequence>
<gene>
    <name evidence="1" type="ORF">HMPREF9151_01061</name>
</gene>
<proteinExistence type="predicted"/>
<dbReference type="RefSeq" id="WP_009162275.1">
    <property type="nucleotide sequence ID" value="NZ_KB290987.1"/>
</dbReference>
<dbReference type="STRING" id="1127699.HMPREF9151_01061"/>
<dbReference type="HOGENOM" id="CLU_3139270_0_0_10"/>
<protein>
    <submittedName>
        <fullName evidence="1">Uncharacterized protein</fullName>
    </submittedName>
</protein>
<evidence type="ECO:0000313" key="1">
    <source>
        <dbReference type="EMBL" id="EKY01322.1"/>
    </source>
</evidence>
<name>L1NDR9_9BACT</name>
<dbReference type="AlphaFoldDB" id="L1NDR9"/>
<evidence type="ECO:0000313" key="2">
    <source>
        <dbReference type="Proteomes" id="UP000010433"/>
    </source>
</evidence>